<dbReference type="EMBL" id="BARW01007666">
    <property type="protein sequence ID" value="GAI74700.1"/>
    <property type="molecule type" value="Genomic_DNA"/>
</dbReference>
<accession>X1SH10</accession>
<name>X1SH10_9ZZZZ</name>
<sequence length="69" mass="8082">MEGVKTKLEIPVEGILEIVGHCAKEDLIKLRESAEKLNQMDNTHTYIYSVVRNPRGKEYGYYLVREKVW</sequence>
<evidence type="ECO:0000313" key="1">
    <source>
        <dbReference type="EMBL" id="GAI74700.1"/>
    </source>
</evidence>
<protein>
    <submittedName>
        <fullName evidence="1">Uncharacterized protein</fullName>
    </submittedName>
</protein>
<gene>
    <name evidence="1" type="ORF">S12H4_15893</name>
</gene>
<proteinExistence type="predicted"/>
<organism evidence="1">
    <name type="scientific">marine sediment metagenome</name>
    <dbReference type="NCBI Taxonomy" id="412755"/>
    <lineage>
        <taxon>unclassified sequences</taxon>
        <taxon>metagenomes</taxon>
        <taxon>ecological metagenomes</taxon>
    </lineage>
</organism>
<comment type="caution">
    <text evidence="1">The sequence shown here is derived from an EMBL/GenBank/DDBJ whole genome shotgun (WGS) entry which is preliminary data.</text>
</comment>
<reference evidence="1" key="1">
    <citation type="journal article" date="2014" name="Front. Microbiol.">
        <title>High frequency of phylogenetically diverse reductive dehalogenase-homologous genes in deep subseafloor sedimentary metagenomes.</title>
        <authorList>
            <person name="Kawai M."/>
            <person name="Futagami T."/>
            <person name="Toyoda A."/>
            <person name="Takaki Y."/>
            <person name="Nishi S."/>
            <person name="Hori S."/>
            <person name="Arai W."/>
            <person name="Tsubouchi T."/>
            <person name="Morono Y."/>
            <person name="Uchiyama I."/>
            <person name="Ito T."/>
            <person name="Fujiyama A."/>
            <person name="Inagaki F."/>
            <person name="Takami H."/>
        </authorList>
    </citation>
    <scope>NUCLEOTIDE SEQUENCE</scope>
    <source>
        <strain evidence="1">Expedition CK06-06</strain>
    </source>
</reference>
<dbReference type="AlphaFoldDB" id="X1SH10"/>